<dbReference type="InterPro" id="IPR003699">
    <property type="entry name" value="QueA"/>
</dbReference>
<comment type="subcellular location">
    <subcellularLocation>
        <location evidence="1 13">Cytoplasm</location>
    </subcellularLocation>
</comment>
<keyword evidence="4 13" id="KW-0963">Cytoplasm</keyword>
<evidence type="ECO:0000313" key="15">
    <source>
        <dbReference type="Proteomes" id="UP000243207"/>
    </source>
</evidence>
<comment type="subunit">
    <text evidence="3 13">Monomer.</text>
</comment>
<dbReference type="Pfam" id="PF02547">
    <property type="entry name" value="Queuosine_synth"/>
    <property type="match status" value="1"/>
</dbReference>
<proteinExistence type="inferred from homology"/>
<keyword evidence="5 13" id="KW-0808">Transferase</keyword>
<dbReference type="PANTHER" id="PTHR30307">
    <property type="entry name" value="S-ADENOSYLMETHIONINE:TRNA RIBOSYLTRANSFERASE-ISOMERASE"/>
    <property type="match status" value="1"/>
</dbReference>
<evidence type="ECO:0000256" key="10">
    <source>
        <dbReference type="ARBA" id="ARBA00066503"/>
    </source>
</evidence>
<dbReference type="FunFam" id="3.40.1780.10:FF:000001">
    <property type="entry name" value="S-adenosylmethionine:tRNA ribosyltransferase-isomerase"/>
    <property type="match status" value="1"/>
</dbReference>
<evidence type="ECO:0000256" key="9">
    <source>
        <dbReference type="ARBA" id="ARBA00061210"/>
    </source>
</evidence>
<organism evidence="14 15">
    <name type="scientific">Halopseudomonas xinjiangensis</name>
    <dbReference type="NCBI Taxonomy" id="487184"/>
    <lineage>
        <taxon>Bacteria</taxon>
        <taxon>Pseudomonadati</taxon>
        <taxon>Pseudomonadota</taxon>
        <taxon>Gammaproteobacteria</taxon>
        <taxon>Pseudomonadales</taxon>
        <taxon>Pseudomonadaceae</taxon>
        <taxon>Halopseudomonas</taxon>
    </lineage>
</organism>
<reference evidence="15" key="1">
    <citation type="submission" date="2016-10" db="EMBL/GenBank/DDBJ databases">
        <authorList>
            <person name="Varghese N."/>
            <person name="Submissions S."/>
        </authorList>
    </citation>
    <scope>NUCLEOTIDE SEQUENCE [LARGE SCALE GENOMIC DNA]</scope>
    <source>
        <strain evidence="15">NRRL B-51270</strain>
    </source>
</reference>
<dbReference type="SUPFAM" id="SSF111337">
    <property type="entry name" value="QueA-like"/>
    <property type="match status" value="1"/>
</dbReference>
<evidence type="ECO:0000256" key="8">
    <source>
        <dbReference type="ARBA" id="ARBA00052751"/>
    </source>
</evidence>
<dbReference type="HAMAP" id="MF_00113">
    <property type="entry name" value="QueA"/>
    <property type="match status" value="1"/>
</dbReference>
<sequence>MRVSDFRFELPDELIARHPLAERSASRLLCLDGPTGAFMHRQFVDLLDCLRAGDLMVFNNTRVIPARLFGRKETGGQVEILVERVLDGFRVLAHIRASKSPKPGSRILFDDGASAEMLARHDALFELRFEQPVLPLMERVGHMPLPPYIDRPDESSDRERYQTVYAERAGAVAAPTAGLHFDKALLEAIRAKGVSTAQVTLHVGAGTFQPVRVERIEDHHMHSEWLEVDESVVEAVKACKARGGRVIAVGTTSVRSLETAARDGNIQPFSGDTDIFIYPGRPFNVVDALVTNFHLPESTLLMLVSAFAGYSETLAAYREAVEQRYRFFSYGDAMFITRNPAAAGPEDL</sequence>
<comment type="function">
    <text evidence="13">Transfers and isomerizes the ribose moiety from AdoMet to the 7-aminomethyl group of 7-deazaguanine (preQ1-tRNA) to give epoxyqueuosine (oQ-tRNA).</text>
</comment>
<evidence type="ECO:0000256" key="2">
    <source>
        <dbReference type="ARBA" id="ARBA00004691"/>
    </source>
</evidence>
<dbReference type="OrthoDB" id="9805933at2"/>
<comment type="catalytic activity">
    <reaction evidence="8 13">
        <text>7-aminomethyl-7-carbaguanosine(34) in tRNA + S-adenosyl-L-methionine = epoxyqueuosine(34) in tRNA + adenine + L-methionine + 2 H(+)</text>
        <dbReference type="Rhea" id="RHEA:32155"/>
        <dbReference type="Rhea" id="RHEA-COMP:10342"/>
        <dbReference type="Rhea" id="RHEA-COMP:18582"/>
        <dbReference type="ChEBI" id="CHEBI:15378"/>
        <dbReference type="ChEBI" id="CHEBI:16708"/>
        <dbReference type="ChEBI" id="CHEBI:57844"/>
        <dbReference type="ChEBI" id="CHEBI:59789"/>
        <dbReference type="ChEBI" id="CHEBI:82833"/>
        <dbReference type="ChEBI" id="CHEBI:194443"/>
        <dbReference type="EC" id="2.4.99.17"/>
    </reaction>
</comment>
<dbReference type="Gene3D" id="2.40.10.240">
    <property type="entry name" value="QueA-like"/>
    <property type="match status" value="1"/>
</dbReference>
<keyword evidence="6 13" id="KW-0949">S-adenosyl-L-methionine</keyword>
<evidence type="ECO:0000313" key="14">
    <source>
        <dbReference type="EMBL" id="SDR74440.1"/>
    </source>
</evidence>
<evidence type="ECO:0000256" key="3">
    <source>
        <dbReference type="ARBA" id="ARBA00011245"/>
    </source>
</evidence>
<dbReference type="GO" id="GO:0005737">
    <property type="term" value="C:cytoplasm"/>
    <property type="evidence" value="ECO:0007669"/>
    <property type="project" value="UniProtKB-SubCell"/>
</dbReference>
<keyword evidence="14" id="KW-0413">Isomerase</keyword>
<evidence type="ECO:0000256" key="5">
    <source>
        <dbReference type="ARBA" id="ARBA00022679"/>
    </source>
</evidence>
<protein>
    <recommendedName>
        <fullName evidence="11 13">S-adenosylmethionine:tRNA ribosyltransferase-isomerase</fullName>
        <ecNumber evidence="10 13">2.4.99.17</ecNumber>
    </recommendedName>
    <alternativeName>
        <fullName evidence="12 13">Queuosine biosynthesis protein QueA</fullName>
    </alternativeName>
</protein>
<keyword evidence="7 13" id="KW-0671">Queuosine biosynthesis</keyword>
<gene>
    <name evidence="13" type="primary">queA</name>
    <name evidence="14" type="ORF">SAMN05216421_0198</name>
</gene>
<evidence type="ECO:0000256" key="4">
    <source>
        <dbReference type="ARBA" id="ARBA00022490"/>
    </source>
</evidence>
<dbReference type="GO" id="GO:0008616">
    <property type="term" value="P:tRNA queuosine(34) biosynthetic process"/>
    <property type="evidence" value="ECO:0007669"/>
    <property type="project" value="UniProtKB-UniRule"/>
</dbReference>
<evidence type="ECO:0000256" key="1">
    <source>
        <dbReference type="ARBA" id="ARBA00004496"/>
    </source>
</evidence>
<dbReference type="NCBIfam" id="TIGR00113">
    <property type="entry name" value="queA"/>
    <property type="match status" value="1"/>
</dbReference>
<dbReference type="GO" id="GO:0051075">
    <property type="term" value="F:S-adenosylmethionine:tRNA ribosyltransferase-isomerase activity"/>
    <property type="evidence" value="ECO:0007669"/>
    <property type="project" value="UniProtKB-EC"/>
</dbReference>
<keyword evidence="15" id="KW-1185">Reference proteome</keyword>
<dbReference type="EMBL" id="LT629736">
    <property type="protein sequence ID" value="SDR74440.1"/>
    <property type="molecule type" value="Genomic_DNA"/>
</dbReference>
<evidence type="ECO:0000256" key="6">
    <source>
        <dbReference type="ARBA" id="ARBA00022691"/>
    </source>
</evidence>
<dbReference type="PANTHER" id="PTHR30307:SF0">
    <property type="entry name" value="S-ADENOSYLMETHIONINE:TRNA RIBOSYLTRANSFERASE-ISOMERASE"/>
    <property type="match status" value="1"/>
</dbReference>
<name>A0A1H1LJD9_9GAMM</name>
<comment type="pathway">
    <text evidence="2 13">tRNA modification; tRNA-queuosine biosynthesis.</text>
</comment>
<dbReference type="EC" id="2.4.99.17" evidence="10 13"/>
<dbReference type="Gene3D" id="3.40.1780.10">
    <property type="entry name" value="QueA-like"/>
    <property type="match status" value="1"/>
</dbReference>
<dbReference type="InterPro" id="IPR042119">
    <property type="entry name" value="QueA_dom2"/>
</dbReference>
<evidence type="ECO:0000256" key="12">
    <source>
        <dbReference type="ARBA" id="ARBA00076160"/>
    </source>
</evidence>
<comment type="similarity">
    <text evidence="9 13">Belongs to the QueA family.</text>
</comment>
<dbReference type="NCBIfam" id="NF001140">
    <property type="entry name" value="PRK00147.1"/>
    <property type="match status" value="1"/>
</dbReference>
<accession>A0A1H1LJD9</accession>
<evidence type="ECO:0000256" key="13">
    <source>
        <dbReference type="HAMAP-Rule" id="MF_00113"/>
    </source>
</evidence>
<evidence type="ECO:0000256" key="11">
    <source>
        <dbReference type="ARBA" id="ARBA00069325"/>
    </source>
</evidence>
<dbReference type="InterPro" id="IPR036100">
    <property type="entry name" value="QueA_sf"/>
</dbReference>
<dbReference type="UniPathway" id="UPA00392"/>
<dbReference type="Proteomes" id="UP000243207">
    <property type="component" value="Chromosome I"/>
</dbReference>
<dbReference type="RefSeq" id="WP_093391396.1">
    <property type="nucleotide sequence ID" value="NZ_LT629736.1"/>
</dbReference>
<dbReference type="FunFam" id="2.40.10.240:FF:000001">
    <property type="entry name" value="S-adenosylmethionine:tRNA ribosyltransferase-isomerase"/>
    <property type="match status" value="1"/>
</dbReference>
<evidence type="ECO:0000256" key="7">
    <source>
        <dbReference type="ARBA" id="ARBA00022785"/>
    </source>
</evidence>
<dbReference type="STRING" id="487184.SAMN05216421_0198"/>
<dbReference type="AlphaFoldDB" id="A0A1H1LJD9"/>
<dbReference type="InterPro" id="IPR042118">
    <property type="entry name" value="QueA_dom1"/>
</dbReference>